<dbReference type="RefSeq" id="WP_182078639.1">
    <property type="nucleotide sequence ID" value="NZ_CP059674.1"/>
</dbReference>
<dbReference type="SUPFAM" id="SSF55729">
    <property type="entry name" value="Acyl-CoA N-acyltransferases (Nat)"/>
    <property type="match status" value="1"/>
</dbReference>
<protein>
    <recommendedName>
        <fullName evidence="3">GNAT family N-acetyltransferase</fullName>
    </recommendedName>
</protein>
<evidence type="ECO:0000313" key="2">
    <source>
        <dbReference type="Proteomes" id="UP000514704"/>
    </source>
</evidence>
<evidence type="ECO:0008006" key="3">
    <source>
        <dbReference type="Google" id="ProtNLM"/>
    </source>
</evidence>
<dbReference type="InterPro" id="IPR016181">
    <property type="entry name" value="Acyl_CoA_acyltransferase"/>
</dbReference>
<dbReference type="EMBL" id="CP059674">
    <property type="protein sequence ID" value="QMT98352.1"/>
    <property type="molecule type" value="Genomic_DNA"/>
</dbReference>
<sequence>MFNKRYVINQHLELKKIDNYQINELYDFLNNLNDEHHLGFSKSDVDLINLEEYIVLAKRRWVDKNSYLFVIYLDNQIFGLVKIDVNKTNGQIKYLVKNYDPKIIEQLIDFFIRVAKSTNLKWLYLKVEQDNNQLDEILNIVCMYKLNSLELEEINIIKSNTKLIDHYWAKRV</sequence>
<proteinExistence type="predicted"/>
<reference evidence="1 2" key="1">
    <citation type="journal article" date="2017" name="Int. J. Syst. Evol. Microbiol.">
        <title>Mycoplasma tullyi sp. nov., isolated from penguins of the genus Spheniscus.</title>
        <authorList>
            <person name="Yavari C.A."/>
            <person name="Ramirez A.S."/>
            <person name="Nicholas R.A.J."/>
            <person name="Radford A.D."/>
            <person name="Darby A.C."/>
            <person name="Bradbury J.M."/>
        </authorList>
    </citation>
    <scope>NUCLEOTIDE SEQUENCE [LARGE SCALE GENOMIC DNA]</scope>
    <source>
        <strain evidence="1 2">56A97T</strain>
    </source>
</reference>
<accession>A0A7D7U3V7</accession>
<dbReference type="KEGG" id="mtuy:H3143_02495"/>
<name>A0A7D7U3V7_9MOLU</name>
<keyword evidence="2" id="KW-1185">Reference proteome</keyword>
<dbReference type="Proteomes" id="UP000514704">
    <property type="component" value="Chromosome"/>
</dbReference>
<dbReference type="AlphaFoldDB" id="A0A7D7U3V7"/>
<evidence type="ECO:0000313" key="1">
    <source>
        <dbReference type="EMBL" id="QMT98352.1"/>
    </source>
</evidence>
<organism evidence="1 2">
    <name type="scientific">Mycoplasma tullyi</name>
    <dbReference type="NCBI Taxonomy" id="1612150"/>
    <lineage>
        <taxon>Bacteria</taxon>
        <taxon>Bacillati</taxon>
        <taxon>Mycoplasmatota</taxon>
        <taxon>Mollicutes</taxon>
        <taxon>Mycoplasmataceae</taxon>
        <taxon>Mycoplasma</taxon>
    </lineage>
</organism>
<dbReference type="Gene3D" id="3.40.630.30">
    <property type="match status" value="1"/>
</dbReference>
<gene>
    <name evidence="1" type="ORF">H3143_02495</name>
</gene>